<evidence type="ECO:0000313" key="2">
    <source>
        <dbReference type="Proteomes" id="UP001386955"/>
    </source>
</evidence>
<name>A0AAN9XBW9_PSOTE</name>
<keyword evidence="2" id="KW-1185">Reference proteome</keyword>
<proteinExistence type="predicted"/>
<dbReference type="EMBL" id="JAYMYS010000007">
    <property type="protein sequence ID" value="KAK7386849.1"/>
    <property type="molecule type" value="Genomic_DNA"/>
</dbReference>
<gene>
    <name evidence="1" type="ORF">VNO78_27187</name>
</gene>
<protein>
    <submittedName>
        <fullName evidence="1">Uncharacterized protein</fullName>
    </submittedName>
</protein>
<dbReference type="Proteomes" id="UP001386955">
    <property type="component" value="Unassembled WGS sequence"/>
</dbReference>
<accession>A0AAN9XBW9</accession>
<comment type="caution">
    <text evidence="1">The sequence shown here is derived from an EMBL/GenBank/DDBJ whole genome shotgun (WGS) entry which is preliminary data.</text>
</comment>
<sequence>MLVLDCLGIAYYGALQVSSYSLHGYDCYSGNVSPSFGSHCGTGRSLFHLSSVIFHCMVLPAIRRSSHRFCHGTCHTTAVSPWADYITLLSR</sequence>
<evidence type="ECO:0000313" key="1">
    <source>
        <dbReference type="EMBL" id="KAK7386849.1"/>
    </source>
</evidence>
<organism evidence="1 2">
    <name type="scientific">Psophocarpus tetragonolobus</name>
    <name type="common">Winged bean</name>
    <name type="synonym">Dolichos tetragonolobus</name>
    <dbReference type="NCBI Taxonomy" id="3891"/>
    <lineage>
        <taxon>Eukaryota</taxon>
        <taxon>Viridiplantae</taxon>
        <taxon>Streptophyta</taxon>
        <taxon>Embryophyta</taxon>
        <taxon>Tracheophyta</taxon>
        <taxon>Spermatophyta</taxon>
        <taxon>Magnoliopsida</taxon>
        <taxon>eudicotyledons</taxon>
        <taxon>Gunneridae</taxon>
        <taxon>Pentapetalae</taxon>
        <taxon>rosids</taxon>
        <taxon>fabids</taxon>
        <taxon>Fabales</taxon>
        <taxon>Fabaceae</taxon>
        <taxon>Papilionoideae</taxon>
        <taxon>50 kb inversion clade</taxon>
        <taxon>NPAAA clade</taxon>
        <taxon>indigoferoid/millettioid clade</taxon>
        <taxon>Phaseoleae</taxon>
        <taxon>Psophocarpus</taxon>
    </lineage>
</organism>
<dbReference type="AlphaFoldDB" id="A0AAN9XBW9"/>
<reference evidence="1 2" key="1">
    <citation type="submission" date="2024-01" db="EMBL/GenBank/DDBJ databases">
        <title>The genomes of 5 underutilized Papilionoideae crops provide insights into root nodulation and disease resistanc.</title>
        <authorList>
            <person name="Jiang F."/>
        </authorList>
    </citation>
    <scope>NUCLEOTIDE SEQUENCE [LARGE SCALE GENOMIC DNA]</scope>
    <source>
        <strain evidence="1">DUOXIRENSHENG_FW03</strain>
        <tissue evidence="1">Leaves</tissue>
    </source>
</reference>